<name>A0A0F9BU80_9ZZZZ</name>
<keyword evidence="4 5" id="KW-0472">Membrane</keyword>
<dbReference type="GO" id="GO:0016020">
    <property type="term" value="C:membrane"/>
    <property type="evidence" value="ECO:0007669"/>
    <property type="project" value="UniProtKB-SubCell"/>
</dbReference>
<dbReference type="InterPro" id="IPR024573">
    <property type="entry name" value="DUF3333"/>
</dbReference>
<evidence type="ECO:0000256" key="4">
    <source>
        <dbReference type="ARBA" id="ARBA00023136"/>
    </source>
</evidence>
<dbReference type="Gene3D" id="1.10.3720.10">
    <property type="entry name" value="MetI-like"/>
    <property type="match status" value="1"/>
</dbReference>
<dbReference type="PANTHER" id="PTHR43470">
    <property type="entry name" value="PHOSPHATE TRANSPORT SYSTEM PERMEASE PROTEIN PSTA-RELATED"/>
    <property type="match status" value="1"/>
</dbReference>
<reference evidence="7" key="1">
    <citation type="journal article" date="2015" name="Nature">
        <title>Complex archaea that bridge the gap between prokaryotes and eukaryotes.</title>
        <authorList>
            <person name="Spang A."/>
            <person name="Saw J.H."/>
            <person name="Jorgensen S.L."/>
            <person name="Zaremba-Niedzwiedzka K."/>
            <person name="Martijn J."/>
            <person name="Lind A.E."/>
            <person name="van Eijk R."/>
            <person name="Schleper C."/>
            <person name="Guy L."/>
            <person name="Ettema T.J."/>
        </authorList>
    </citation>
    <scope>NUCLEOTIDE SEQUENCE</scope>
</reference>
<dbReference type="PROSITE" id="PS50928">
    <property type="entry name" value="ABC_TM1"/>
    <property type="match status" value="1"/>
</dbReference>
<evidence type="ECO:0000256" key="2">
    <source>
        <dbReference type="ARBA" id="ARBA00022692"/>
    </source>
</evidence>
<evidence type="ECO:0000256" key="5">
    <source>
        <dbReference type="SAM" id="Phobius"/>
    </source>
</evidence>
<dbReference type="Pfam" id="PF00528">
    <property type="entry name" value="BPD_transp_1"/>
    <property type="match status" value="1"/>
</dbReference>
<evidence type="ECO:0000259" key="6">
    <source>
        <dbReference type="PROSITE" id="PS50928"/>
    </source>
</evidence>
<feature type="transmembrane region" description="Helical" evidence="5">
    <location>
        <begin position="324"/>
        <end position="346"/>
    </location>
</feature>
<feature type="transmembrane region" description="Helical" evidence="5">
    <location>
        <begin position="281"/>
        <end position="303"/>
    </location>
</feature>
<feature type="transmembrane region" description="Helical" evidence="5">
    <location>
        <begin position="207"/>
        <end position="233"/>
    </location>
</feature>
<dbReference type="CDD" id="cd06261">
    <property type="entry name" value="TM_PBP2"/>
    <property type="match status" value="1"/>
</dbReference>
<dbReference type="SUPFAM" id="SSF161098">
    <property type="entry name" value="MetI-like"/>
    <property type="match status" value="1"/>
</dbReference>
<sequence length="391" mass="41642">MTDTSTNRAAEIVRKGLGRRHRKQTVLKGLGLAAILFAFLMLAILVGSLVASGYKAFTQTFITVEVFVDPEEIREERLPRGGFDDVLVAALAPLVPGVDPEDRGQMKKLEKLFSDGAQFQLRDMVVADPALIGQTVRLTAPMSDPYDQLAKGLIDPETPEVNRRVKDDEIAFFAALDEAGMIAQKLNTGLITNADSRFPELAGLKGALIGSAWALLVCFLISFPLGIGAAIYLEEFAPKNKMSDFIEVNINNLAAVPSVVFGLLALAVFIGWFGLPRSAPLVGGMTLALMTMPTIIIATRAALRAVPPSIREAALGVGASKHQVVFGHVLPLAMPGILTGTIIGLAQALGETAPLLLIGMNAFITSAPDSPMASSTALPTQIFIWADSPER</sequence>
<dbReference type="GO" id="GO:0055085">
    <property type="term" value="P:transmembrane transport"/>
    <property type="evidence" value="ECO:0007669"/>
    <property type="project" value="InterPro"/>
</dbReference>
<keyword evidence="2 5" id="KW-0812">Transmembrane</keyword>
<gene>
    <name evidence="7" type="ORF">LCGC14_2485160</name>
</gene>
<dbReference type="InterPro" id="IPR000515">
    <property type="entry name" value="MetI-like"/>
</dbReference>
<protein>
    <recommendedName>
        <fullName evidence="6">ABC transmembrane type-1 domain-containing protein</fullName>
    </recommendedName>
</protein>
<feature type="non-terminal residue" evidence="7">
    <location>
        <position position="391"/>
    </location>
</feature>
<keyword evidence="3 5" id="KW-1133">Transmembrane helix</keyword>
<accession>A0A0F9BU80</accession>
<dbReference type="AlphaFoldDB" id="A0A0F9BU80"/>
<evidence type="ECO:0000256" key="1">
    <source>
        <dbReference type="ARBA" id="ARBA00004141"/>
    </source>
</evidence>
<evidence type="ECO:0000313" key="7">
    <source>
        <dbReference type="EMBL" id="KKL17477.1"/>
    </source>
</evidence>
<evidence type="ECO:0000256" key="3">
    <source>
        <dbReference type="ARBA" id="ARBA00022989"/>
    </source>
</evidence>
<feature type="domain" description="ABC transmembrane type-1" evidence="6">
    <location>
        <begin position="208"/>
        <end position="391"/>
    </location>
</feature>
<dbReference type="InterPro" id="IPR035906">
    <property type="entry name" value="MetI-like_sf"/>
</dbReference>
<proteinExistence type="predicted"/>
<dbReference type="PANTHER" id="PTHR43470:SF5">
    <property type="entry name" value="PHOSPHATE TRANSPORT SYSTEM PERMEASE PROTEIN PSTA"/>
    <property type="match status" value="1"/>
</dbReference>
<comment type="caution">
    <text evidence="7">The sequence shown here is derived from an EMBL/GenBank/DDBJ whole genome shotgun (WGS) entry which is preliminary data.</text>
</comment>
<dbReference type="Pfam" id="PF11812">
    <property type="entry name" value="DUF3333"/>
    <property type="match status" value="1"/>
</dbReference>
<organism evidence="7">
    <name type="scientific">marine sediment metagenome</name>
    <dbReference type="NCBI Taxonomy" id="412755"/>
    <lineage>
        <taxon>unclassified sequences</taxon>
        <taxon>metagenomes</taxon>
        <taxon>ecological metagenomes</taxon>
    </lineage>
</organism>
<feature type="transmembrane region" description="Helical" evidence="5">
    <location>
        <begin position="253"/>
        <end position="275"/>
    </location>
</feature>
<comment type="subcellular location">
    <subcellularLocation>
        <location evidence="1">Membrane</location>
        <topology evidence="1">Multi-pass membrane protein</topology>
    </subcellularLocation>
</comment>
<dbReference type="EMBL" id="LAZR01039243">
    <property type="protein sequence ID" value="KKL17477.1"/>
    <property type="molecule type" value="Genomic_DNA"/>
</dbReference>
<feature type="transmembrane region" description="Helical" evidence="5">
    <location>
        <begin position="29"/>
        <end position="51"/>
    </location>
</feature>